<dbReference type="FunFam" id="3.40.50.720:FF:000045">
    <property type="entry name" value="1-deoxy-D-xylulose 5-phosphate reductoisomerase"/>
    <property type="match status" value="1"/>
</dbReference>
<dbReference type="InterPro" id="IPR013644">
    <property type="entry name" value="DXP_reductoisomerase_C"/>
</dbReference>
<keyword evidence="13" id="KW-0413">Isomerase</keyword>
<reference evidence="14" key="1">
    <citation type="submission" date="2019-07" db="EMBL/GenBank/DDBJ databases">
        <title>Bacillus alkalisoli sp. nov. isolated from saline soil.</title>
        <authorList>
            <person name="Sun J.-Q."/>
            <person name="Xu L."/>
        </authorList>
    </citation>
    <scope>NUCLEOTIDE SEQUENCE [LARGE SCALE GENOMIC DNA]</scope>
    <source>
        <strain evidence="14">M4U3P1</strain>
    </source>
</reference>
<dbReference type="GO" id="GO:0016853">
    <property type="term" value="F:isomerase activity"/>
    <property type="evidence" value="ECO:0007669"/>
    <property type="project" value="UniProtKB-KW"/>
</dbReference>
<feature type="binding site" evidence="9">
    <location>
        <position position="148"/>
    </location>
    <ligand>
        <name>1-deoxy-D-xylulose 5-phosphate</name>
        <dbReference type="ChEBI" id="CHEBI:57792"/>
    </ligand>
</feature>
<keyword evidence="14" id="KW-1185">Reference proteome</keyword>
<feature type="binding site" evidence="9">
    <location>
        <position position="12"/>
    </location>
    <ligand>
        <name>NADPH</name>
        <dbReference type="ChEBI" id="CHEBI:57783"/>
    </ligand>
</feature>
<feature type="binding site" evidence="9">
    <location>
        <position position="216"/>
    </location>
    <ligand>
        <name>1-deoxy-D-xylulose 5-phosphate</name>
        <dbReference type="ChEBI" id="CHEBI:57792"/>
    </ligand>
</feature>
<accession>A0A859FFD0</accession>
<dbReference type="KEGG" id="psua:FLK61_32395"/>
<feature type="binding site" evidence="9">
    <location>
        <position position="213"/>
    </location>
    <ligand>
        <name>1-deoxy-D-xylulose 5-phosphate</name>
        <dbReference type="ChEBI" id="CHEBI:57792"/>
    </ligand>
</feature>
<dbReference type="InterPro" id="IPR003821">
    <property type="entry name" value="DXP_reductoisomerase"/>
</dbReference>
<comment type="function">
    <text evidence="9">Catalyzes the NADPH-dependent rearrangement and reduction of 1-deoxy-D-xylulose-5-phosphate (DXP) to 2-C-methyl-D-erythritol 4-phosphate (MEP).</text>
</comment>
<feature type="binding site" evidence="9">
    <location>
        <position position="212"/>
    </location>
    <ligand>
        <name>1-deoxy-D-xylulose 5-phosphate</name>
        <dbReference type="ChEBI" id="CHEBI:57792"/>
    </ligand>
</feature>
<feature type="binding site" evidence="9">
    <location>
        <position position="11"/>
    </location>
    <ligand>
        <name>NADPH</name>
        <dbReference type="ChEBI" id="CHEBI:57783"/>
    </ligand>
</feature>
<evidence type="ECO:0000256" key="8">
    <source>
        <dbReference type="ARBA" id="ARBA00048543"/>
    </source>
</evidence>
<feature type="binding site" evidence="9">
    <location>
        <position position="194"/>
    </location>
    <ligand>
        <name>1-deoxy-D-xylulose 5-phosphate</name>
        <dbReference type="ChEBI" id="CHEBI:57792"/>
    </ligand>
</feature>
<dbReference type="PANTHER" id="PTHR30525:SF0">
    <property type="entry name" value="1-DEOXY-D-XYLULOSE 5-PHOSPHATE REDUCTOISOMERASE, CHLOROPLASTIC"/>
    <property type="match status" value="1"/>
</dbReference>
<evidence type="ECO:0000256" key="3">
    <source>
        <dbReference type="ARBA" id="ARBA00022723"/>
    </source>
</evidence>
<evidence type="ECO:0000259" key="12">
    <source>
        <dbReference type="Pfam" id="PF13288"/>
    </source>
</evidence>
<name>A0A859FFD0_9BACI</name>
<feature type="binding site" evidence="9">
    <location>
        <position position="121"/>
    </location>
    <ligand>
        <name>1-deoxy-D-xylulose 5-phosphate</name>
        <dbReference type="ChEBI" id="CHEBI:57792"/>
    </ligand>
</feature>
<dbReference type="GO" id="GO:0051484">
    <property type="term" value="P:isopentenyl diphosphate biosynthetic process, methylerythritol 4-phosphate pathway involved in terpenoid biosynthetic process"/>
    <property type="evidence" value="ECO:0007669"/>
    <property type="project" value="UniProtKB-ARBA"/>
</dbReference>
<feature type="binding site" evidence="9">
    <location>
        <position position="200"/>
    </location>
    <ligand>
        <name>NADPH</name>
        <dbReference type="ChEBI" id="CHEBI:57783"/>
    </ligand>
</feature>
<gene>
    <name evidence="9" type="primary">dxr</name>
    <name evidence="13" type="ORF">FLK61_32395</name>
</gene>
<proteinExistence type="inferred from homology"/>
<sequence>MKDIQLLGSTGSIGVQTLDVIRSHPEEFSLSALSFGVNTDVALKQIEEFKPSVISAGTKEAADIIKQSLSYSADVLVGSEGLHAVATYGKGTLVNAVMGSVGLTPTLEAMKVKKDIAIANKETLVTAGHIVKELQKQTGVDIIPVDSEHSAIYQCLHGDHKDVDKLILTASGGSFRDKTREELVNVTVKDALNHPNWSMGAKITIDSATMMNKGLEVIEAHWLFDMPYDQIDVILHKESIIHSMVEYIDGSVLAHLGTPDMRVPIQYALSKPQRLAIKGSEGLKLWEVQALHFEKMDYDRFKALKLAIEAGKEGGSAPTVLNAANEMAVSLFLDSKISFLDIDSFVSRALHEHSKISVPSLSDILEIDKETREKVALY</sequence>
<dbReference type="EC" id="1.1.1.267" evidence="9"/>
<evidence type="ECO:0000256" key="1">
    <source>
        <dbReference type="ARBA" id="ARBA00005094"/>
    </source>
</evidence>
<dbReference type="PIRSF" id="PIRSF006205">
    <property type="entry name" value="Dxp_reductismrs"/>
    <property type="match status" value="1"/>
</dbReference>
<dbReference type="Pfam" id="PF08436">
    <property type="entry name" value="DXP_redisom_C"/>
    <property type="match status" value="1"/>
</dbReference>
<dbReference type="SUPFAM" id="SSF69055">
    <property type="entry name" value="1-deoxy-D-xylulose-5-phosphate reductoisomerase, C-terminal domain"/>
    <property type="match status" value="1"/>
</dbReference>
<comment type="catalytic activity">
    <reaction evidence="8">
        <text>2-C-methyl-D-erythritol 4-phosphate + NADP(+) = 1-deoxy-D-xylulose 5-phosphate + NADPH + H(+)</text>
        <dbReference type="Rhea" id="RHEA:13717"/>
        <dbReference type="ChEBI" id="CHEBI:15378"/>
        <dbReference type="ChEBI" id="CHEBI:57783"/>
        <dbReference type="ChEBI" id="CHEBI:57792"/>
        <dbReference type="ChEBI" id="CHEBI:58262"/>
        <dbReference type="ChEBI" id="CHEBI:58349"/>
        <dbReference type="EC" id="1.1.1.267"/>
    </reaction>
    <physiologicalReaction direction="right-to-left" evidence="8">
        <dbReference type="Rhea" id="RHEA:13719"/>
    </physiologicalReaction>
</comment>
<dbReference type="Proteomes" id="UP000318138">
    <property type="component" value="Chromosome"/>
</dbReference>
<comment type="pathway">
    <text evidence="1 9">Isoprenoid biosynthesis; isopentenyl diphosphate biosynthesis via DXP pathway; isopentenyl diphosphate from 1-deoxy-D-xylulose 5-phosphate: step 1/6.</text>
</comment>
<dbReference type="InterPro" id="IPR026877">
    <property type="entry name" value="DXPR_C"/>
</dbReference>
<dbReference type="HAMAP" id="MF_00183">
    <property type="entry name" value="DXP_reductoisom"/>
    <property type="match status" value="1"/>
</dbReference>
<evidence type="ECO:0000313" key="13">
    <source>
        <dbReference type="EMBL" id="QKS71402.1"/>
    </source>
</evidence>
<dbReference type="RefSeq" id="WP_176009437.1">
    <property type="nucleotide sequence ID" value="NZ_CP041372.2"/>
</dbReference>
<feature type="binding site" evidence="9">
    <location>
        <position position="148"/>
    </location>
    <ligand>
        <name>Mn(2+)</name>
        <dbReference type="ChEBI" id="CHEBI:29035"/>
    </ligand>
</feature>
<feature type="domain" description="1-deoxy-D-xylulose 5-phosphate reductoisomerase C-terminal" evidence="11">
    <location>
        <begin position="142"/>
        <end position="224"/>
    </location>
</feature>
<evidence type="ECO:0000256" key="5">
    <source>
        <dbReference type="ARBA" id="ARBA00023002"/>
    </source>
</evidence>
<dbReference type="Pfam" id="PF02670">
    <property type="entry name" value="DXP_reductoisom"/>
    <property type="match status" value="1"/>
</dbReference>
<dbReference type="UniPathway" id="UPA00056">
    <property type="reaction ID" value="UER00092"/>
</dbReference>
<feature type="binding site" evidence="9">
    <location>
        <position position="216"/>
    </location>
    <ligand>
        <name>Mn(2+)</name>
        <dbReference type="ChEBI" id="CHEBI:29035"/>
    </ligand>
</feature>
<feature type="domain" description="DXP reductoisomerase C-terminal" evidence="12">
    <location>
        <begin position="256"/>
        <end position="373"/>
    </location>
</feature>
<comment type="similarity">
    <text evidence="2 9">Belongs to the DXR family.</text>
</comment>
<dbReference type="GO" id="GO:0070402">
    <property type="term" value="F:NADPH binding"/>
    <property type="evidence" value="ECO:0007669"/>
    <property type="project" value="InterPro"/>
</dbReference>
<keyword evidence="5 9" id="KW-0560">Oxidoreductase</keyword>
<comment type="caution">
    <text evidence="9">Lacks conserved residue(s) required for the propagation of feature annotation.</text>
</comment>
<keyword evidence="7 9" id="KW-0414">Isoprene biosynthesis</keyword>
<keyword evidence="9" id="KW-0460">Magnesium</keyword>
<dbReference type="NCBIfam" id="NF009114">
    <property type="entry name" value="PRK12464.1"/>
    <property type="match status" value="1"/>
</dbReference>
<keyword evidence="6 9" id="KW-0464">Manganese</keyword>
<keyword evidence="4 9" id="KW-0521">NADP</keyword>
<dbReference type="NCBIfam" id="TIGR00243">
    <property type="entry name" value="Dxr"/>
    <property type="match status" value="1"/>
</dbReference>
<feature type="binding site" evidence="9">
    <location>
        <position position="13"/>
    </location>
    <ligand>
        <name>NADPH</name>
        <dbReference type="ChEBI" id="CHEBI:57783"/>
    </ligand>
</feature>
<keyword evidence="3 9" id="KW-0479">Metal-binding</keyword>
<evidence type="ECO:0000256" key="9">
    <source>
        <dbReference type="HAMAP-Rule" id="MF_00183"/>
    </source>
</evidence>
<feature type="binding site" evidence="9">
    <location>
        <position position="120"/>
    </location>
    <ligand>
        <name>NADPH</name>
        <dbReference type="ChEBI" id="CHEBI:57783"/>
    </ligand>
</feature>
<evidence type="ECO:0000256" key="6">
    <source>
        <dbReference type="ARBA" id="ARBA00023211"/>
    </source>
</evidence>
<protein>
    <recommendedName>
        <fullName evidence="9">1-deoxy-D-xylulose 5-phosphate reductoisomerase</fullName>
        <shortName evidence="9">DXP reductoisomerase</shortName>
        <ecNumber evidence="9">1.1.1.267</ecNumber>
    </recommendedName>
    <alternativeName>
        <fullName evidence="9">1-deoxyxylulose-5-phosphate reductoisomerase</fullName>
    </alternativeName>
    <alternativeName>
        <fullName evidence="9">2-C-methyl-D-erythritol 4-phosphate synthase</fullName>
    </alternativeName>
</protein>
<evidence type="ECO:0000256" key="4">
    <source>
        <dbReference type="ARBA" id="ARBA00022857"/>
    </source>
</evidence>
<evidence type="ECO:0000259" key="11">
    <source>
        <dbReference type="Pfam" id="PF08436"/>
    </source>
</evidence>
<dbReference type="InterPro" id="IPR036291">
    <property type="entry name" value="NAD(P)-bd_dom_sf"/>
</dbReference>
<organism evidence="13 14">
    <name type="scientific">Paenalkalicoccus suaedae</name>
    <dbReference type="NCBI Taxonomy" id="2592382"/>
    <lineage>
        <taxon>Bacteria</taxon>
        <taxon>Bacillati</taxon>
        <taxon>Bacillota</taxon>
        <taxon>Bacilli</taxon>
        <taxon>Bacillales</taxon>
        <taxon>Bacillaceae</taxon>
        <taxon>Paenalkalicoccus</taxon>
    </lineage>
</organism>
<dbReference type="InterPro" id="IPR036169">
    <property type="entry name" value="DXPR_C_sf"/>
</dbReference>
<feature type="binding site" evidence="9">
    <location>
        <position position="10"/>
    </location>
    <ligand>
        <name>NADPH</name>
        <dbReference type="ChEBI" id="CHEBI:57783"/>
    </ligand>
</feature>
<dbReference type="Gene3D" id="1.10.1740.10">
    <property type="match status" value="1"/>
</dbReference>
<dbReference type="AlphaFoldDB" id="A0A859FFD0"/>
<evidence type="ECO:0000259" key="10">
    <source>
        <dbReference type="Pfam" id="PF02670"/>
    </source>
</evidence>
<dbReference type="InterPro" id="IPR013512">
    <property type="entry name" value="DXP_reductoisomerase_N"/>
</dbReference>
<dbReference type="SUPFAM" id="SSF55347">
    <property type="entry name" value="Glyceraldehyde-3-phosphate dehydrogenase-like, C-terminal domain"/>
    <property type="match status" value="1"/>
</dbReference>
<dbReference type="EMBL" id="CP041372">
    <property type="protein sequence ID" value="QKS71402.1"/>
    <property type="molecule type" value="Genomic_DNA"/>
</dbReference>
<evidence type="ECO:0000256" key="7">
    <source>
        <dbReference type="ARBA" id="ARBA00023229"/>
    </source>
</evidence>
<evidence type="ECO:0000256" key="2">
    <source>
        <dbReference type="ARBA" id="ARBA00006825"/>
    </source>
</evidence>
<feature type="binding site" evidence="9">
    <location>
        <position position="171"/>
    </location>
    <ligand>
        <name>1-deoxy-D-xylulose 5-phosphate</name>
        <dbReference type="ChEBI" id="CHEBI:57792"/>
    </ligand>
</feature>
<dbReference type="SUPFAM" id="SSF51735">
    <property type="entry name" value="NAD(P)-binding Rossmann-fold domains"/>
    <property type="match status" value="1"/>
</dbReference>
<feature type="binding site" evidence="9">
    <location>
        <position position="146"/>
    </location>
    <ligand>
        <name>Mn(2+)</name>
        <dbReference type="ChEBI" id="CHEBI:29035"/>
    </ligand>
</feature>
<feature type="domain" description="1-deoxy-D-xylulose 5-phosphate reductoisomerase N-terminal" evidence="10">
    <location>
        <begin position="4"/>
        <end position="128"/>
    </location>
</feature>
<feature type="binding site" evidence="9">
    <location>
        <position position="207"/>
    </location>
    <ligand>
        <name>1-deoxy-D-xylulose 5-phosphate</name>
        <dbReference type="ChEBI" id="CHEBI:57792"/>
    </ligand>
</feature>
<evidence type="ECO:0000313" key="14">
    <source>
        <dbReference type="Proteomes" id="UP000318138"/>
    </source>
</evidence>
<feature type="binding site" evidence="9">
    <location>
        <position position="147"/>
    </location>
    <ligand>
        <name>1-deoxy-D-xylulose 5-phosphate</name>
        <dbReference type="ChEBI" id="CHEBI:57792"/>
    </ligand>
</feature>
<dbReference type="PANTHER" id="PTHR30525">
    <property type="entry name" value="1-DEOXY-D-XYLULOSE 5-PHOSPHATE REDUCTOISOMERASE"/>
    <property type="match status" value="1"/>
</dbReference>
<feature type="binding site" evidence="9">
    <location>
        <position position="122"/>
    </location>
    <ligand>
        <name>NADPH</name>
        <dbReference type="ChEBI" id="CHEBI:57783"/>
    </ligand>
</feature>
<comment type="cofactor">
    <cofactor evidence="9">
        <name>Mg(2+)</name>
        <dbReference type="ChEBI" id="CHEBI:18420"/>
    </cofactor>
    <cofactor evidence="9">
        <name>Mn(2+)</name>
        <dbReference type="ChEBI" id="CHEBI:29035"/>
    </cofactor>
</comment>
<feature type="binding site" evidence="9">
    <location>
        <position position="36"/>
    </location>
    <ligand>
        <name>NADPH</name>
        <dbReference type="ChEBI" id="CHEBI:57783"/>
    </ligand>
</feature>
<dbReference type="Pfam" id="PF13288">
    <property type="entry name" value="DXPR_C"/>
    <property type="match status" value="1"/>
</dbReference>
<dbReference type="Gene3D" id="3.40.50.720">
    <property type="entry name" value="NAD(P)-binding Rossmann-like Domain"/>
    <property type="match status" value="1"/>
</dbReference>
<dbReference type="GO" id="GO:0030145">
    <property type="term" value="F:manganese ion binding"/>
    <property type="evidence" value="ECO:0007669"/>
    <property type="project" value="TreeGrafter"/>
</dbReference>
<feature type="binding site" evidence="9">
    <location>
        <position position="38"/>
    </location>
    <ligand>
        <name>NADPH</name>
        <dbReference type="ChEBI" id="CHEBI:57783"/>
    </ligand>
</feature>
<dbReference type="GO" id="GO:0030604">
    <property type="term" value="F:1-deoxy-D-xylulose-5-phosphate reductoisomerase activity"/>
    <property type="evidence" value="ECO:0007669"/>
    <property type="project" value="UniProtKB-UniRule"/>
</dbReference>